<evidence type="ECO:0000313" key="2">
    <source>
        <dbReference type="EMBL" id="TLM93951.1"/>
    </source>
</evidence>
<dbReference type="InterPro" id="IPR007024">
    <property type="entry name" value="BLUF_domain"/>
</dbReference>
<dbReference type="Proteomes" id="UP000305517">
    <property type="component" value="Unassembled WGS sequence"/>
</dbReference>
<dbReference type="GO" id="GO:0009882">
    <property type="term" value="F:blue light photoreceptor activity"/>
    <property type="evidence" value="ECO:0007669"/>
    <property type="project" value="InterPro"/>
</dbReference>
<comment type="caution">
    <text evidence="2">The sequence shown here is derived from an EMBL/GenBank/DDBJ whole genome shotgun (WGS) entry which is preliminary data.</text>
</comment>
<dbReference type="OrthoDB" id="1122028at2"/>
<keyword evidence="3" id="KW-1185">Reference proteome</keyword>
<dbReference type="PROSITE" id="PS50925">
    <property type="entry name" value="BLUF"/>
    <property type="match status" value="1"/>
</dbReference>
<proteinExistence type="predicted"/>
<dbReference type="InterPro" id="IPR036046">
    <property type="entry name" value="Acylphosphatase-like_dom_sf"/>
</dbReference>
<protein>
    <submittedName>
        <fullName evidence="2">BLUF domain-containing protein</fullName>
    </submittedName>
</protein>
<dbReference type="Pfam" id="PF04940">
    <property type="entry name" value="BLUF"/>
    <property type="match status" value="1"/>
</dbReference>
<gene>
    <name evidence="2" type="ORF">FDY95_07925</name>
</gene>
<dbReference type="AlphaFoldDB" id="A0A5R8WRZ5"/>
<sequence>MHHLIYLSTPTQPLTDAELRALLTSARARNTELNVTGMLFYGPGHFLQLLEGDELTLAALYEHIGQDARHHSLVKLADKAVVGRSFGDWAMAFRPLDPDLFRYVHGYLAPEEVNLANTGLSHADVMLLELLRTHLREERPE</sequence>
<dbReference type="Gene3D" id="3.30.70.100">
    <property type="match status" value="1"/>
</dbReference>
<evidence type="ECO:0000259" key="1">
    <source>
        <dbReference type="PROSITE" id="PS50925"/>
    </source>
</evidence>
<dbReference type="SUPFAM" id="SSF54975">
    <property type="entry name" value="Acylphosphatase/BLUF domain-like"/>
    <property type="match status" value="1"/>
</dbReference>
<reference evidence="2 3" key="1">
    <citation type="submission" date="2019-05" db="EMBL/GenBank/DDBJ databases">
        <title>Hymenobacter edaphi sp. nov., isolated from abandoned arsenic-contaminated farmland soil.</title>
        <authorList>
            <person name="Nie L."/>
        </authorList>
    </citation>
    <scope>NUCLEOTIDE SEQUENCE [LARGE SCALE GENOMIC DNA]</scope>
    <source>
        <strain evidence="2 3">1-3-3-8</strain>
    </source>
</reference>
<feature type="domain" description="BLUF" evidence="1">
    <location>
        <begin position="1"/>
        <end position="92"/>
    </location>
</feature>
<name>A0A5R8WRZ5_9BACT</name>
<dbReference type="EMBL" id="VAJM01000003">
    <property type="protein sequence ID" value="TLM93951.1"/>
    <property type="molecule type" value="Genomic_DNA"/>
</dbReference>
<dbReference type="SMART" id="SM01034">
    <property type="entry name" value="BLUF"/>
    <property type="match status" value="1"/>
</dbReference>
<dbReference type="GO" id="GO:0071949">
    <property type="term" value="F:FAD binding"/>
    <property type="evidence" value="ECO:0007669"/>
    <property type="project" value="InterPro"/>
</dbReference>
<dbReference type="RefSeq" id="WP_138076427.1">
    <property type="nucleotide sequence ID" value="NZ_VAJM01000003.1"/>
</dbReference>
<evidence type="ECO:0000313" key="3">
    <source>
        <dbReference type="Proteomes" id="UP000305517"/>
    </source>
</evidence>
<accession>A0A5R8WRZ5</accession>
<organism evidence="2 3">
    <name type="scientific">Hymenobacter jeollabukensis</name>
    <dbReference type="NCBI Taxonomy" id="2025313"/>
    <lineage>
        <taxon>Bacteria</taxon>
        <taxon>Pseudomonadati</taxon>
        <taxon>Bacteroidota</taxon>
        <taxon>Cytophagia</taxon>
        <taxon>Cytophagales</taxon>
        <taxon>Hymenobacteraceae</taxon>
        <taxon>Hymenobacter</taxon>
    </lineage>
</organism>